<dbReference type="GO" id="GO:0004604">
    <property type="term" value="F:phosphoadenylyl-sulfate reductase (thioredoxin) activity"/>
    <property type="evidence" value="ECO:0007669"/>
    <property type="project" value="UniProtKB-UniRule"/>
</dbReference>
<evidence type="ECO:0000256" key="2">
    <source>
        <dbReference type="ARBA" id="ARBA00023002"/>
    </source>
</evidence>
<dbReference type="Gene3D" id="3.40.50.620">
    <property type="entry name" value="HUPs"/>
    <property type="match status" value="1"/>
</dbReference>
<dbReference type="EMBL" id="JAGMWN010000013">
    <property type="protein sequence ID" value="MBP5859004.1"/>
    <property type="molecule type" value="Genomic_DNA"/>
</dbReference>
<evidence type="ECO:0000259" key="5">
    <source>
        <dbReference type="Pfam" id="PF01507"/>
    </source>
</evidence>
<comment type="cofactor">
    <cofactor evidence="4">
        <name>[4Fe-4S] cluster</name>
        <dbReference type="ChEBI" id="CHEBI:49883"/>
    </cofactor>
    <text evidence="4">Binds 1 [4Fe-4S] cluster per subunit.</text>
</comment>
<dbReference type="GO" id="GO:0046872">
    <property type="term" value="F:metal ion binding"/>
    <property type="evidence" value="ECO:0007669"/>
    <property type="project" value="UniProtKB-KW"/>
</dbReference>
<protein>
    <recommendedName>
        <fullName evidence="4">Adenosine 5'-phosphosulfate reductase</fullName>
        <shortName evidence="4">APS reductase</shortName>
        <ecNumber evidence="4">1.8.4.10</ecNumber>
    </recommendedName>
    <alternativeName>
        <fullName evidence="4">5'-adenylylsulfate reductase</fullName>
    </alternativeName>
    <alternativeName>
        <fullName evidence="4">Thioredoxin-dependent 5'-adenylylsulfate reductase</fullName>
    </alternativeName>
</protein>
<dbReference type="NCBIfam" id="NF002537">
    <property type="entry name" value="PRK02090.1"/>
    <property type="match status" value="1"/>
</dbReference>
<dbReference type="GO" id="GO:0019379">
    <property type="term" value="P:sulfate assimilation, phosphoadenylyl sulfate reduction by phosphoadenylyl-sulfate reductase (thioredoxin)"/>
    <property type="evidence" value="ECO:0007669"/>
    <property type="project" value="UniProtKB-UniRule"/>
</dbReference>
<dbReference type="EC" id="1.8.4.10" evidence="4"/>
<dbReference type="GO" id="GO:0051539">
    <property type="term" value="F:4 iron, 4 sulfur cluster binding"/>
    <property type="evidence" value="ECO:0007669"/>
    <property type="project" value="UniProtKB-UniRule"/>
</dbReference>
<feature type="binding site" evidence="4">
    <location>
        <position position="125"/>
    </location>
    <ligand>
        <name>[4Fe-4S] cluster</name>
        <dbReference type="ChEBI" id="CHEBI:49883"/>
    </ligand>
</feature>
<evidence type="ECO:0000256" key="4">
    <source>
        <dbReference type="HAMAP-Rule" id="MF_00063"/>
    </source>
</evidence>
<feature type="binding site" evidence="4">
    <location>
        <position position="213"/>
    </location>
    <ligand>
        <name>[4Fe-4S] cluster</name>
        <dbReference type="ChEBI" id="CHEBI:49883"/>
    </ligand>
</feature>
<keyword evidence="7" id="KW-1185">Reference proteome</keyword>
<evidence type="ECO:0000313" key="7">
    <source>
        <dbReference type="Proteomes" id="UP000672602"/>
    </source>
</evidence>
<dbReference type="Proteomes" id="UP000672602">
    <property type="component" value="Unassembled WGS sequence"/>
</dbReference>
<dbReference type="NCBIfam" id="TIGR00434">
    <property type="entry name" value="cysH"/>
    <property type="match status" value="1"/>
</dbReference>
<dbReference type="InterPro" id="IPR002500">
    <property type="entry name" value="PAPS_reduct_dom"/>
</dbReference>
<evidence type="ECO:0000256" key="3">
    <source>
        <dbReference type="ARBA" id="ARBA00024327"/>
    </source>
</evidence>
<dbReference type="GO" id="GO:0043866">
    <property type="term" value="F:adenylyl-sulfate reductase (thioredoxin) activity"/>
    <property type="evidence" value="ECO:0007669"/>
    <property type="project" value="UniProtKB-EC"/>
</dbReference>
<name>A0A8J7S567_9PROT</name>
<evidence type="ECO:0000313" key="6">
    <source>
        <dbReference type="EMBL" id="MBP5859004.1"/>
    </source>
</evidence>
<dbReference type="PIRSF" id="PIRSF000857">
    <property type="entry name" value="PAPS_reductase"/>
    <property type="match status" value="1"/>
</dbReference>
<dbReference type="InterPro" id="IPR004511">
    <property type="entry name" value="PAPS/APS_Rdtase"/>
</dbReference>
<comment type="caution">
    <text evidence="6">The sequence shown here is derived from an EMBL/GenBank/DDBJ whole genome shotgun (WGS) entry which is preliminary data.</text>
</comment>
<feature type="binding site" evidence="4">
    <location>
        <position position="124"/>
    </location>
    <ligand>
        <name>[4Fe-4S] cluster</name>
        <dbReference type="ChEBI" id="CHEBI:49883"/>
    </ligand>
</feature>
<dbReference type="SUPFAM" id="SSF52402">
    <property type="entry name" value="Adenine nucleotide alpha hydrolases-like"/>
    <property type="match status" value="1"/>
</dbReference>
<keyword evidence="4" id="KW-0411">Iron-sulfur</keyword>
<dbReference type="GO" id="GO:0005737">
    <property type="term" value="C:cytoplasm"/>
    <property type="evidence" value="ECO:0007669"/>
    <property type="project" value="UniProtKB-SubCell"/>
</dbReference>
<accession>A0A8J7S567</accession>
<dbReference type="AlphaFoldDB" id="A0A8J7S567"/>
<dbReference type="InterPro" id="IPR014729">
    <property type="entry name" value="Rossmann-like_a/b/a_fold"/>
</dbReference>
<dbReference type="PANTHER" id="PTHR46509:SF1">
    <property type="entry name" value="PHOSPHOADENOSINE PHOSPHOSULFATE REDUCTASE"/>
    <property type="match status" value="1"/>
</dbReference>
<proteinExistence type="inferred from homology"/>
<comment type="pathway">
    <text evidence="3 4">Sulfur metabolism; hydrogen sulfide biosynthesis; sulfite from sulfate.</text>
</comment>
<reference evidence="6" key="1">
    <citation type="submission" date="2021-04" db="EMBL/GenBank/DDBJ databases">
        <authorList>
            <person name="Zhang D.-C."/>
        </authorList>
    </citation>
    <scope>NUCLEOTIDE SEQUENCE</scope>
    <source>
        <strain evidence="6">CGMCC 1.15697</strain>
    </source>
</reference>
<dbReference type="RefSeq" id="WP_210683590.1">
    <property type="nucleotide sequence ID" value="NZ_JAGMWN010000013.1"/>
</dbReference>
<feature type="domain" description="Phosphoadenosine phosphosulphate reductase" evidence="5">
    <location>
        <begin position="43"/>
        <end position="215"/>
    </location>
</feature>
<keyword evidence="4" id="KW-0408">Iron</keyword>
<comment type="function">
    <text evidence="4">Catalyzes the formation of sulfite from adenosine 5'-phosphosulfate (APS) using thioredoxin as an electron donor.</text>
</comment>
<comment type="catalytic activity">
    <reaction evidence="4">
        <text>[thioredoxin]-disulfide + sulfite + AMP + 2 H(+) = adenosine 5'-phosphosulfate + [thioredoxin]-dithiol</text>
        <dbReference type="Rhea" id="RHEA:21976"/>
        <dbReference type="Rhea" id="RHEA-COMP:10698"/>
        <dbReference type="Rhea" id="RHEA-COMP:10700"/>
        <dbReference type="ChEBI" id="CHEBI:15378"/>
        <dbReference type="ChEBI" id="CHEBI:17359"/>
        <dbReference type="ChEBI" id="CHEBI:29950"/>
        <dbReference type="ChEBI" id="CHEBI:50058"/>
        <dbReference type="ChEBI" id="CHEBI:58243"/>
        <dbReference type="ChEBI" id="CHEBI:456215"/>
        <dbReference type="EC" id="1.8.4.10"/>
    </reaction>
</comment>
<dbReference type="Pfam" id="PF01507">
    <property type="entry name" value="PAPS_reduct"/>
    <property type="match status" value="1"/>
</dbReference>
<comment type="similarity">
    <text evidence="1 4">Belongs to the PAPS reductase family. CysH subfamily.</text>
</comment>
<feature type="active site" description="Nucleophile; cysteine thiosulfonate intermediate" evidence="4">
    <location>
        <position position="237"/>
    </location>
</feature>
<feature type="binding site" evidence="4">
    <location>
        <position position="210"/>
    </location>
    <ligand>
        <name>[4Fe-4S] cluster</name>
        <dbReference type="ChEBI" id="CHEBI:49883"/>
    </ligand>
</feature>
<evidence type="ECO:0000256" key="1">
    <source>
        <dbReference type="ARBA" id="ARBA00009732"/>
    </source>
</evidence>
<dbReference type="PANTHER" id="PTHR46509">
    <property type="entry name" value="PHOSPHOADENOSINE PHOSPHOSULFATE REDUCTASE"/>
    <property type="match status" value="1"/>
</dbReference>
<comment type="subcellular location">
    <subcellularLocation>
        <location evidence="4">Cytoplasm</location>
    </subcellularLocation>
</comment>
<dbReference type="GO" id="GO:0070814">
    <property type="term" value="P:hydrogen sulfide biosynthetic process"/>
    <property type="evidence" value="ECO:0007669"/>
    <property type="project" value="UniProtKB-UniRule"/>
</dbReference>
<keyword evidence="4" id="KW-0963">Cytoplasm</keyword>
<keyword evidence="4" id="KW-0479">Metal-binding</keyword>
<sequence>MTRLARPTDGDPSTLYRAFETLSGLEGLDLLSKSMLEVLPTRVVTVSSFGAESAVLLDLVARVDPDAPVYFIDTGMHFPETLAYRDLLIDRLRLTNVINLGPDGQERAAEDPEDLLHRSDIDGCCDLRKVRPLDRALAGAPAWISGRKRFQGGARTTLQSVEWEETPEGGRRLKLNPLASWREADIDAYFDNYALPRHPLWEDGYPSVGCAPCTAKPDPDATDRRAGRWAGLGKTECGIHNRRKPATSPIA</sequence>
<keyword evidence="2 4" id="KW-0560">Oxidoreductase</keyword>
<dbReference type="HAMAP" id="MF_00063">
    <property type="entry name" value="CysH"/>
    <property type="match status" value="1"/>
</dbReference>
<gene>
    <name evidence="4" type="primary">cysH</name>
    <name evidence="6" type="ORF">KAJ83_18435</name>
</gene>
<organism evidence="6 7">
    <name type="scientific">Marivibrio halodurans</name>
    <dbReference type="NCBI Taxonomy" id="2039722"/>
    <lineage>
        <taxon>Bacteria</taxon>
        <taxon>Pseudomonadati</taxon>
        <taxon>Pseudomonadota</taxon>
        <taxon>Alphaproteobacteria</taxon>
        <taxon>Rhodospirillales</taxon>
        <taxon>Rhodospirillaceae</taxon>
        <taxon>Marivibrio</taxon>
    </lineage>
</organism>